<sequence>MPAEPDLKRTVAFFDGQNLFNAAKSAFGYHFPNYDVKALAKAVCLQHGLQLIQTRFYTGVPSVTYDPAKNKFWSKKFLSMRRQKIRVFSRPVRYLHKSIKSTDGQEQKVLVGDEKGIDVRIAIDIISLAFDQIYDVALVFSQGQDLSEAADEIRKIAKVQARWIKIASAFPINQANKKNRGINKTDWLPFDKAVYDACIDPKDYRQ</sequence>
<dbReference type="OrthoDB" id="3741at2"/>
<dbReference type="Pfam" id="PF01936">
    <property type="entry name" value="NYN"/>
    <property type="match status" value="1"/>
</dbReference>
<name>A0A1M6L9F5_9BACT</name>
<gene>
    <name evidence="2" type="ORF">SAMN02745216_02070</name>
</gene>
<dbReference type="STRING" id="1121393.SAMN02745216_02070"/>
<feature type="domain" description="NYN" evidence="1">
    <location>
        <begin position="10"/>
        <end position="155"/>
    </location>
</feature>
<proteinExistence type="predicted"/>
<accession>A0A1M6L9F5</accession>
<dbReference type="GO" id="GO:0004540">
    <property type="term" value="F:RNA nuclease activity"/>
    <property type="evidence" value="ECO:0007669"/>
    <property type="project" value="InterPro"/>
</dbReference>
<dbReference type="AlphaFoldDB" id="A0A1M6L9F5"/>
<dbReference type="Proteomes" id="UP000183994">
    <property type="component" value="Unassembled WGS sequence"/>
</dbReference>
<dbReference type="EMBL" id="FQZU01000010">
    <property type="protein sequence ID" value="SHJ67795.1"/>
    <property type="molecule type" value="Genomic_DNA"/>
</dbReference>
<dbReference type="Gene3D" id="3.40.50.1010">
    <property type="entry name" value="5'-nuclease"/>
    <property type="match status" value="1"/>
</dbReference>
<reference evidence="3" key="1">
    <citation type="submission" date="2016-11" db="EMBL/GenBank/DDBJ databases">
        <authorList>
            <person name="Varghese N."/>
            <person name="Submissions S."/>
        </authorList>
    </citation>
    <scope>NUCLEOTIDE SEQUENCE [LARGE SCALE GENOMIC DNA]</scope>
    <source>
        <strain evidence="3">DSM 16219</strain>
    </source>
</reference>
<keyword evidence="3" id="KW-1185">Reference proteome</keyword>
<dbReference type="InterPro" id="IPR021139">
    <property type="entry name" value="NYN"/>
</dbReference>
<evidence type="ECO:0000313" key="3">
    <source>
        <dbReference type="Proteomes" id="UP000183994"/>
    </source>
</evidence>
<dbReference type="RefSeq" id="WP_073475504.1">
    <property type="nucleotide sequence ID" value="NZ_FQZU01000010.1"/>
</dbReference>
<protein>
    <submittedName>
        <fullName evidence="2">Uncharacterized conserved protein, LabA/DUF88 family</fullName>
    </submittedName>
</protein>
<evidence type="ECO:0000313" key="2">
    <source>
        <dbReference type="EMBL" id="SHJ67795.1"/>
    </source>
</evidence>
<organism evidence="2 3">
    <name type="scientific">Desulfatibacillum alkenivorans DSM 16219</name>
    <dbReference type="NCBI Taxonomy" id="1121393"/>
    <lineage>
        <taxon>Bacteria</taxon>
        <taxon>Pseudomonadati</taxon>
        <taxon>Thermodesulfobacteriota</taxon>
        <taxon>Desulfobacteria</taxon>
        <taxon>Desulfobacterales</taxon>
        <taxon>Desulfatibacillaceae</taxon>
        <taxon>Desulfatibacillum</taxon>
    </lineage>
</organism>
<evidence type="ECO:0000259" key="1">
    <source>
        <dbReference type="Pfam" id="PF01936"/>
    </source>
</evidence>